<comment type="catalytic activity">
    <reaction evidence="6 7">
        <text>L-arginyl-[protein] + NAD(+) = N(omega)-(ADP-D-ribosyl)-L-arginyl-[protein] + nicotinamide + H(+)</text>
        <dbReference type="Rhea" id="RHEA:19149"/>
        <dbReference type="Rhea" id="RHEA-COMP:10532"/>
        <dbReference type="Rhea" id="RHEA-COMP:15087"/>
        <dbReference type="ChEBI" id="CHEBI:15378"/>
        <dbReference type="ChEBI" id="CHEBI:17154"/>
        <dbReference type="ChEBI" id="CHEBI:29965"/>
        <dbReference type="ChEBI" id="CHEBI:57540"/>
        <dbReference type="ChEBI" id="CHEBI:142554"/>
        <dbReference type="EC" id="2.4.2.31"/>
    </reaction>
</comment>
<dbReference type="SUPFAM" id="SSF56399">
    <property type="entry name" value="ADP-ribosylation"/>
    <property type="match status" value="1"/>
</dbReference>
<dbReference type="Gene3D" id="3.90.176.10">
    <property type="entry name" value="Toxin ADP-ribosyltransferase, Chain A, domain 1"/>
    <property type="match status" value="1"/>
</dbReference>
<accession>A0A3B4BE64</accession>
<evidence type="ECO:0000256" key="4">
    <source>
        <dbReference type="ARBA" id="ARBA00022695"/>
    </source>
</evidence>
<keyword evidence="3 7" id="KW-0808">Transferase</keyword>
<dbReference type="PANTHER" id="PTHR10339:SF29">
    <property type="entry name" value="NAD(P)(+)--ARGININE ADP-RIBOSYLTRANSFERASE"/>
    <property type="match status" value="1"/>
</dbReference>
<reference evidence="8" key="1">
    <citation type="submission" date="2025-08" db="UniProtKB">
        <authorList>
            <consortium name="Ensembl"/>
        </authorList>
    </citation>
    <scope>IDENTIFICATION</scope>
</reference>
<keyword evidence="9" id="KW-1185">Reference proteome</keyword>
<dbReference type="STRING" id="409849.ENSPMGP00000027175"/>
<organism evidence="8 9">
    <name type="scientific">Periophthalmus magnuspinnatus</name>
    <dbReference type="NCBI Taxonomy" id="409849"/>
    <lineage>
        <taxon>Eukaryota</taxon>
        <taxon>Metazoa</taxon>
        <taxon>Chordata</taxon>
        <taxon>Craniata</taxon>
        <taxon>Vertebrata</taxon>
        <taxon>Euteleostomi</taxon>
        <taxon>Actinopterygii</taxon>
        <taxon>Neopterygii</taxon>
        <taxon>Teleostei</taxon>
        <taxon>Neoteleostei</taxon>
        <taxon>Acanthomorphata</taxon>
        <taxon>Gobiaria</taxon>
        <taxon>Gobiiformes</taxon>
        <taxon>Gobioidei</taxon>
        <taxon>Gobiidae</taxon>
        <taxon>Oxudercinae</taxon>
        <taxon>Periophthalmus</taxon>
    </lineage>
</organism>
<keyword evidence="2 7" id="KW-0328">Glycosyltransferase</keyword>
<evidence type="ECO:0000256" key="3">
    <source>
        <dbReference type="ARBA" id="ARBA00022679"/>
    </source>
</evidence>
<protein>
    <recommendedName>
        <fullName evidence="7">NAD(P)(+)--arginine ADP-ribosyltransferase</fullName>
        <ecNumber evidence="7">2.4.2.31</ecNumber>
    </recommendedName>
    <alternativeName>
        <fullName evidence="7">Mono(ADP-ribosyl)transferase</fullName>
    </alternativeName>
</protein>
<evidence type="ECO:0000256" key="7">
    <source>
        <dbReference type="RuleBase" id="RU361228"/>
    </source>
</evidence>
<dbReference type="PROSITE" id="PS51996">
    <property type="entry name" value="TR_MART"/>
    <property type="match status" value="1"/>
</dbReference>
<dbReference type="Pfam" id="PF01129">
    <property type="entry name" value="ART"/>
    <property type="match status" value="1"/>
</dbReference>
<dbReference type="Proteomes" id="UP000261520">
    <property type="component" value="Unplaced"/>
</dbReference>
<dbReference type="Ensembl" id="ENSPMGT00000028951.1">
    <property type="protein sequence ID" value="ENSPMGP00000027175.1"/>
    <property type="gene ID" value="ENSPMGG00000021935.1"/>
</dbReference>
<dbReference type="InterPro" id="IPR000768">
    <property type="entry name" value="ART"/>
</dbReference>
<keyword evidence="7" id="KW-0520">NAD</keyword>
<dbReference type="GO" id="GO:0016779">
    <property type="term" value="F:nucleotidyltransferase activity"/>
    <property type="evidence" value="ECO:0007669"/>
    <property type="project" value="UniProtKB-KW"/>
</dbReference>
<comment type="similarity">
    <text evidence="1 7">Belongs to the Arg-specific ADP-ribosyltransferase family.</text>
</comment>
<keyword evidence="4" id="KW-0548">Nucleotidyltransferase</keyword>
<dbReference type="GO" id="GO:0003950">
    <property type="term" value="F:NAD+ poly-ADP-ribosyltransferase activity"/>
    <property type="evidence" value="ECO:0007669"/>
    <property type="project" value="TreeGrafter"/>
</dbReference>
<dbReference type="GO" id="GO:0106274">
    <property type="term" value="F:NAD+-protein-arginine ADP-ribosyltransferase activity"/>
    <property type="evidence" value="ECO:0007669"/>
    <property type="project" value="UniProtKB-EC"/>
</dbReference>
<name>A0A3B4BE64_9GOBI</name>
<dbReference type="InterPro" id="IPR050999">
    <property type="entry name" value="ADP-ribosyltransferase_ARG"/>
</dbReference>
<dbReference type="EC" id="2.4.2.31" evidence="7"/>
<evidence type="ECO:0000313" key="9">
    <source>
        <dbReference type="Proteomes" id="UP000261520"/>
    </source>
</evidence>
<reference evidence="8" key="2">
    <citation type="submission" date="2025-09" db="UniProtKB">
        <authorList>
            <consortium name="Ensembl"/>
        </authorList>
    </citation>
    <scope>IDENTIFICATION</scope>
</reference>
<keyword evidence="5 7" id="KW-0521">NADP</keyword>
<proteinExistence type="inferred from homology"/>
<evidence type="ECO:0000313" key="8">
    <source>
        <dbReference type="Ensembl" id="ENSPMGP00000027175.1"/>
    </source>
</evidence>
<dbReference type="AlphaFoldDB" id="A0A3B4BE64"/>
<evidence type="ECO:0000256" key="6">
    <source>
        <dbReference type="ARBA" id="ARBA00047597"/>
    </source>
</evidence>
<evidence type="ECO:0000256" key="2">
    <source>
        <dbReference type="ARBA" id="ARBA00022676"/>
    </source>
</evidence>
<dbReference type="PANTHER" id="PTHR10339">
    <property type="entry name" value="ADP-RIBOSYLTRANSFERASE"/>
    <property type="match status" value="1"/>
</dbReference>
<evidence type="ECO:0000256" key="5">
    <source>
        <dbReference type="ARBA" id="ARBA00022857"/>
    </source>
</evidence>
<evidence type="ECO:0000256" key="1">
    <source>
        <dbReference type="ARBA" id="ARBA00009558"/>
    </source>
</evidence>
<sequence length="261" mass="30094">MWSLLLVPVRTLAAAFWTNWRLLIVLLGQAASRELQEIQSDPFRLAWNEADSCTSNMLEMTESKYKKLTVNHTRALCAYSKKTPSLYKPLNVALRQSSALYSTPAFPFHTIYFWLTSAIQILKTSCETTYRRTDLTFNGKLHQVIRFGQFASSSRNPNLDFGRQTCFQIRTCLGAFISEYSNFKHEQEVLIPPYEKFKIIKILLEMKNCFRIFVLESVGSHTKLNCKVANRNQQIRASIPLIIGFQLIIGFIWKVFSNTAI</sequence>
<dbReference type="PRINTS" id="PR00970">
    <property type="entry name" value="RIBTRNSFRASE"/>
</dbReference>